<dbReference type="AlphaFoldDB" id="A0A263HAB8"/>
<keyword evidence="4" id="KW-1185">Reference proteome</keyword>
<dbReference type="RefSeq" id="WP_094947843.1">
    <property type="nucleotide sequence ID" value="NZ_JBMHIA010000033.1"/>
</dbReference>
<feature type="transmembrane region" description="Helical" evidence="1">
    <location>
        <begin position="240"/>
        <end position="261"/>
    </location>
</feature>
<dbReference type="EMBL" id="UFSB01000001">
    <property type="protein sequence ID" value="SUU38064.1"/>
    <property type="molecule type" value="Genomic_DNA"/>
</dbReference>
<keyword evidence="1" id="KW-0472">Membrane</keyword>
<reference evidence="2 4" key="1">
    <citation type="submission" date="2017-07" db="EMBL/GenBank/DDBJ databases">
        <title>Virulence factors identified in Actinobacillus seminis.</title>
        <authorList>
            <person name="Negrete-Abascal E."/>
            <person name="Vaca-Pacheco S."/>
            <person name="Montes-Garcia F."/>
            <person name="Leyto-Gil A.M."/>
            <person name="Fragoso-Garcia E."/>
            <person name="Carvente-Garcia R."/>
            <person name="Perez-Agueros S."/>
            <person name="Castelan-Sanchez H.G."/>
            <person name="Garcia-Molina A."/>
            <person name="Villamar T.E."/>
            <person name="Vazquez-Cruz C."/>
        </authorList>
    </citation>
    <scope>NUCLEOTIDE SEQUENCE [LARGE SCALE GENOMIC DNA]</scope>
    <source>
        <strain evidence="2 4">ATCC 15768</strain>
    </source>
</reference>
<evidence type="ECO:0000313" key="3">
    <source>
        <dbReference type="EMBL" id="SUU38064.1"/>
    </source>
</evidence>
<dbReference type="InParanoid" id="A0A263HAB8"/>
<evidence type="ECO:0000313" key="5">
    <source>
        <dbReference type="Proteomes" id="UP000254507"/>
    </source>
</evidence>
<sequence>MQNNTGAKQILILLLFLIIFTIGGYAASYLVKPQWKVEVQLAPPTTNALGNYYSLFSMYQLVAQDKNETLGASDIVYQELTRQFLSYDTLREFWQNNEYYKQKMTGDATGDRQLLDDLVRRVKVVLSNGEIEKISLELDNPKQTMDLMTALIDFVNGRARNVVYGELITRWKNVFDRVNSAVQLKVDNPVVDQHATISSWQGKLSMMKSVNALDNKLLAFRFMKAPDLPFEISSPNKIQWGISGAGIGFLVGLFLLALFNLRRK</sequence>
<keyword evidence="1" id="KW-1133">Transmembrane helix</keyword>
<name>A0A263HAB8_9PAST</name>
<accession>A0A263HAB8</accession>
<organism evidence="3 5">
    <name type="scientific">Actinobacillus seminis</name>
    <dbReference type="NCBI Taxonomy" id="722"/>
    <lineage>
        <taxon>Bacteria</taxon>
        <taxon>Pseudomonadati</taxon>
        <taxon>Pseudomonadota</taxon>
        <taxon>Gammaproteobacteria</taxon>
        <taxon>Pasteurellales</taxon>
        <taxon>Pasteurellaceae</taxon>
        <taxon>Actinobacillus</taxon>
    </lineage>
</organism>
<dbReference type="FunCoup" id="A0A263HAB8">
    <property type="interactions" value="25"/>
</dbReference>
<evidence type="ECO:0000313" key="2">
    <source>
        <dbReference type="EMBL" id="OZN24061.1"/>
    </source>
</evidence>
<dbReference type="Proteomes" id="UP000254507">
    <property type="component" value="Unassembled WGS sequence"/>
</dbReference>
<evidence type="ECO:0000313" key="4">
    <source>
        <dbReference type="Proteomes" id="UP000215738"/>
    </source>
</evidence>
<gene>
    <name evidence="3" type="primary">wzzE</name>
    <name evidence="2" type="ORF">CFY87_11035</name>
    <name evidence="3" type="ORF">NCTC10851_01895</name>
</gene>
<dbReference type="SUPFAM" id="SSF160355">
    <property type="entry name" value="Bacterial polysaccharide co-polymerase-like"/>
    <property type="match status" value="1"/>
</dbReference>
<dbReference type="OrthoDB" id="9775724at2"/>
<evidence type="ECO:0000256" key="1">
    <source>
        <dbReference type="SAM" id="Phobius"/>
    </source>
</evidence>
<protein>
    <submittedName>
        <fullName evidence="2">Chain-length determining protein</fullName>
    </submittedName>
    <submittedName>
        <fullName evidence="3">Putative transport protein</fullName>
    </submittedName>
</protein>
<reference evidence="3 5" key="2">
    <citation type="submission" date="2018-06" db="EMBL/GenBank/DDBJ databases">
        <authorList>
            <consortium name="Pathogen Informatics"/>
            <person name="Doyle S."/>
        </authorList>
    </citation>
    <scope>NUCLEOTIDE SEQUENCE [LARGE SCALE GENOMIC DNA]</scope>
    <source>
        <strain evidence="3 5">NCTC10851</strain>
    </source>
</reference>
<proteinExistence type="predicted"/>
<keyword evidence="1" id="KW-0812">Transmembrane</keyword>
<dbReference type="Gene3D" id="3.30.1890.10">
    <property type="entry name" value="FepE-like"/>
    <property type="match status" value="1"/>
</dbReference>
<dbReference type="EMBL" id="NLFK01000015">
    <property type="protein sequence ID" value="OZN24061.1"/>
    <property type="molecule type" value="Genomic_DNA"/>
</dbReference>
<dbReference type="Proteomes" id="UP000215738">
    <property type="component" value="Unassembled WGS sequence"/>
</dbReference>